<organism evidence="1 2">
    <name type="scientific">Methylorubrum extorquens</name>
    <name type="common">Methylobacterium dichloromethanicum</name>
    <name type="synonym">Methylobacterium extorquens</name>
    <dbReference type="NCBI Taxonomy" id="408"/>
    <lineage>
        <taxon>Bacteria</taxon>
        <taxon>Pseudomonadati</taxon>
        <taxon>Pseudomonadota</taxon>
        <taxon>Alphaproteobacteria</taxon>
        <taxon>Hyphomicrobiales</taxon>
        <taxon>Methylobacteriaceae</taxon>
        <taxon>Methylorubrum</taxon>
    </lineage>
</organism>
<name>A0A1S1P4G5_METEX</name>
<protein>
    <submittedName>
        <fullName evidence="1">Uncharacterized protein</fullName>
    </submittedName>
</protein>
<proteinExistence type="predicted"/>
<dbReference type="EMBL" id="MNAO01000430">
    <property type="protein sequence ID" value="OHV14804.1"/>
    <property type="molecule type" value="Genomic_DNA"/>
</dbReference>
<evidence type="ECO:0000313" key="1">
    <source>
        <dbReference type="EMBL" id="OHV14804.1"/>
    </source>
</evidence>
<comment type="caution">
    <text evidence="1">The sequence shown here is derived from an EMBL/GenBank/DDBJ whole genome shotgun (WGS) entry which is preliminary data.</text>
</comment>
<dbReference type="Proteomes" id="UP000180215">
    <property type="component" value="Unassembled WGS sequence"/>
</dbReference>
<sequence>MAQPTLYHVAPNGAVIGEHLVHRRYGTAARQFSPSNTAINGGNLGALMWEMALETARLALVPDTVSRLDCLFACETEDMARAFRDRFRAGSAIYAVEPWADAKMYRGDYGLISNNVLGGPYLAFMPPIAVSYWTKPPCEEVEVLVGGPADVIAIIDPGQR</sequence>
<accession>A0A1S1P4G5</accession>
<evidence type="ECO:0000313" key="2">
    <source>
        <dbReference type="Proteomes" id="UP000180215"/>
    </source>
</evidence>
<gene>
    <name evidence="1" type="ORF">BK022_23720</name>
</gene>
<dbReference type="SUPFAM" id="SSF56399">
    <property type="entry name" value="ADP-ribosylation"/>
    <property type="match status" value="1"/>
</dbReference>
<dbReference type="AlphaFoldDB" id="A0A1S1P4G5"/>
<reference evidence="1 2" key="1">
    <citation type="submission" date="2016-10" db="EMBL/GenBank/DDBJ databases">
        <title>Draft genome sequence of Methylobacterium extorquens CP3, a seed endophyte of Crotalaria pumila with plant growth-promoting and metal tolerance properties.</title>
        <authorList>
            <person name="Sanchez-Lopez A.S."/>
            <person name="Van Hamme J.D."/>
            <person name="Thijs S."/>
            <person name="Mcammond B.M."/>
            <person name="Stevens V."/>
            <person name="Gonzalez-Chavez M.D.C."/>
            <person name="Vangronsveld J."/>
        </authorList>
    </citation>
    <scope>NUCLEOTIDE SEQUENCE [LARGE SCALE GENOMIC DNA]</scope>
    <source>
        <strain evidence="1 2">CP3</strain>
    </source>
</reference>